<organism evidence="2">
    <name type="scientific">bioreactor metagenome</name>
    <dbReference type="NCBI Taxonomy" id="1076179"/>
    <lineage>
        <taxon>unclassified sequences</taxon>
        <taxon>metagenomes</taxon>
        <taxon>ecological metagenomes</taxon>
    </lineage>
</organism>
<gene>
    <name evidence="2" type="ORF">SDC9_64543</name>
</gene>
<accession>A0A644XQ84</accession>
<keyword evidence="1" id="KW-1133">Transmembrane helix</keyword>
<reference evidence="2" key="1">
    <citation type="submission" date="2019-08" db="EMBL/GenBank/DDBJ databases">
        <authorList>
            <person name="Kucharzyk K."/>
            <person name="Murdoch R.W."/>
            <person name="Higgins S."/>
            <person name="Loffler F."/>
        </authorList>
    </citation>
    <scope>NUCLEOTIDE SEQUENCE</scope>
</reference>
<keyword evidence="1" id="KW-0812">Transmembrane</keyword>
<name>A0A644XQ84_9ZZZZ</name>
<comment type="caution">
    <text evidence="2">The sequence shown here is derived from an EMBL/GenBank/DDBJ whole genome shotgun (WGS) entry which is preliminary data.</text>
</comment>
<evidence type="ECO:0000313" key="2">
    <source>
        <dbReference type="EMBL" id="MPM18137.1"/>
    </source>
</evidence>
<dbReference type="AlphaFoldDB" id="A0A644XQ84"/>
<protein>
    <submittedName>
        <fullName evidence="2">Uncharacterized protein</fullName>
    </submittedName>
</protein>
<feature type="transmembrane region" description="Helical" evidence="1">
    <location>
        <begin position="42"/>
        <end position="63"/>
    </location>
</feature>
<keyword evidence="1" id="KW-0472">Membrane</keyword>
<dbReference type="EMBL" id="VSSQ01002926">
    <property type="protein sequence ID" value="MPM18137.1"/>
    <property type="molecule type" value="Genomic_DNA"/>
</dbReference>
<evidence type="ECO:0000256" key="1">
    <source>
        <dbReference type="SAM" id="Phobius"/>
    </source>
</evidence>
<sequence length="70" mass="7824">MNKFNDVVMFGKIISTGFLIGGYVFLGVYIARRLVASGYPNWLNAALPAVLALFGLAQGWFLVREIMRKK</sequence>
<proteinExistence type="predicted"/>
<feature type="transmembrane region" description="Helical" evidence="1">
    <location>
        <begin position="7"/>
        <end position="30"/>
    </location>
</feature>